<dbReference type="PROSITE" id="PS00455">
    <property type="entry name" value="AMP_BINDING"/>
    <property type="match status" value="1"/>
</dbReference>
<feature type="domain" description="AMP-binding enzyme C-terminal" evidence="2">
    <location>
        <begin position="293"/>
        <end position="364"/>
    </location>
</feature>
<reference evidence="3 4" key="1">
    <citation type="journal article" date="2019" name="Int. J. Syst. Evol. Microbiol.">
        <title>The Global Catalogue of Microorganisms (GCM) 10K type strain sequencing project: providing services to taxonomists for standard genome sequencing and annotation.</title>
        <authorList>
            <consortium name="The Broad Institute Genomics Platform"/>
            <consortium name="The Broad Institute Genome Sequencing Center for Infectious Disease"/>
            <person name="Wu L."/>
            <person name="Ma J."/>
        </authorList>
    </citation>
    <scope>NUCLEOTIDE SEQUENCE [LARGE SCALE GENOMIC DNA]</scope>
    <source>
        <strain evidence="3 4">JCM 14046</strain>
    </source>
</reference>
<dbReference type="InterPro" id="IPR000873">
    <property type="entry name" value="AMP-dep_synth/lig_dom"/>
</dbReference>
<dbReference type="Proteomes" id="UP001501612">
    <property type="component" value="Unassembled WGS sequence"/>
</dbReference>
<dbReference type="Pfam" id="PF00501">
    <property type="entry name" value="AMP-binding"/>
    <property type="match status" value="1"/>
</dbReference>
<dbReference type="Gene3D" id="3.40.50.12780">
    <property type="entry name" value="N-terminal domain of ligase-like"/>
    <property type="match status" value="1"/>
</dbReference>
<gene>
    <name evidence="3" type="primary">menE</name>
    <name evidence="3" type="ORF">GCM10009737_24850</name>
</gene>
<dbReference type="InterPro" id="IPR042099">
    <property type="entry name" value="ANL_N_sf"/>
</dbReference>
<feature type="domain" description="AMP-dependent synthetase/ligase" evidence="1">
    <location>
        <begin position="50"/>
        <end position="239"/>
    </location>
</feature>
<dbReference type="EMBL" id="BAAAMY010000005">
    <property type="protein sequence ID" value="GAA1922380.1"/>
    <property type="molecule type" value="Genomic_DNA"/>
</dbReference>
<comment type="caution">
    <text evidence="3">The sequence shown here is derived from an EMBL/GenBank/DDBJ whole genome shotgun (WGS) entry which is preliminary data.</text>
</comment>
<dbReference type="SUPFAM" id="SSF56801">
    <property type="entry name" value="Acetyl-CoA synthetase-like"/>
    <property type="match status" value="1"/>
</dbReference>
<dbReference type="InterPro" id="IPR020845">
    <property type="entry name" value="AMP-binding_CS"/>
</dbReference>
<keyword evidence="3" id="KW-0436">Ligase</keyword>
<organism evidence="3 4">
    <name type="scientific">Nocardioides lentus</name>
    <dbReference type="NCBI Taxonomy" id="338077"/>
    <lineage>
        <taxon>Bacteria</taxon>
        <taxon>Bacillati</taxon>
        <taxon>Actinomycetota</taxon>
        <taxon>Actinomycetes</taxon>
        <taxon>Propionibacteriales</taxon>
        <taxon>Nocardioidaceae</taxon>
        <taxon>Nocardioides</taxon>
    </lineage>
</organism>
<dbReference type="Gene3D" id="3.30.300.30">
    <property type="match status" value="1"/>
</dbReference>
<dbReference type="PANTHER" id="PTHR43767">
    <property type="entry name" value="LONG-CHAIN-FATTY-ACID--COA LIGASE"/>
    <property type="match status" value="1"/>
</dbReference>
<dbReference type="GO" id="GO:0016874">
    <property type="term" value="F:ligase activity"/>
    <property type="evidence" value="ECO:0007669"/>
    <property type="project" value="UniProtKB-KW"/>
</dbReference>
<evidence type="ECO:0000313" key="4">
    <source>
        <dbReference type="Proteomes" id="UP001501612"/>
    </source>
</evidence>
<sequence>MTRVTTPAGPADPGARASLHPVAGPTAAVVELVAAWLAADPEPRPLVVATSGSTGRPKRVVLPRAAVVASARATAAHLGAEGRWLLALPVSYVAGLQVVVRSLLAGAPPVLGEDHETLGDAVDDLLRGGRPGLCSLVPTQLARLLEDEDGTAALARLRAVLLGGGPVDPALRARAEAYGVRVVATYGASETAGGCVYDGRPLPGVRVRIEATEDVPAGTGAGTGAGRILLGGPTIAAGYEDDPALSAETFVDGWYRTADAGRLHPDGTLQVLGRLDDVVLSGGVNVPAGAVAARLREHPAVREAEVVGVPDDEWGQRVAAVVVASGPAPSLAQLRDFVGATLPRAWAPRSVRVVDALPLLGTGKVDRLALAPLARGSTASTASTGAPDDTEDER</sequence>
<name>A0ABN2PHZ7_9ACTN</name>
<dbReference type="PANTHER" id="PTHR43767:SF1">
    <property type="entry name" value="NONRIBOSOMAL PEPTIDE SYNTHASE PES1 (EUROFUNG)-RELATED"/>
    <property type="match status" value="1"/>
</dbReference>
<dbReference type="InterPro" id="IPR045851">
    <property type="entry name" value="AMP-bd_C_sf"/>
</dbReference>
<evidence type="ECO:0000259" key="1">
    <source>
        <dbReference type="Pfam" id="PF00501"/>
    </source>
</evidence>
<evidence type="ECO:0000259" key="2">
    <source>
        <dbReference type="Pfam" id="PF13193"/>
    </source>
</evidence>
<evidence type="ECO:0000313" key="3">
    <source>
        <dbReference type="EMBL" id="GAA1922380.1"/>
    </source>
</evidence>
<protein>
    <submittedName>
        <fullName evidence="3">O-succinylbenzoate--CoA ligase</fullName>
    </submittedName>
</protein>
<dbReference type="InterPro" id="IPR025110">
    <property type="entry name" value="AMP-bd_C"/>
</dbReference>
<proteinExistence type="predicted"/>
<accession>A0ABN2PHZ7</accession>
<dbReference type="InterPro" id="IPR050237">
    <property type="entry name" value="ATP-dep_AMP-bd_enzyme"/>
</dbReference>
<dbReference type="Pfam" id="PF13193">
    <property type="entry name" value="AMP-binding_C"/>
    <property type="match status" value="1"/>
</dbReference>
<keyword evidence="4" id="KW-1185">Reference proteome</keyword>